<dbReference type="Proteomes" id="UP000000486">
    <property type="component" value="Chromosome"/>
</dbReference>
<evidence type="ECO:0000313" key="1">
    <source>
        <dbReference type="EMBL" id="AEH91122.1"/>
    </source>
</evidence>
<accession>A0A0E0URT7</accession>
<organism evidence="1 2">
    <name type="scientific">Listeria monocytogenes serotype 4a (strain M7)</name>
    <dbReference type="NCBI Taxonomy" id="1030009"/>
    <lineage>
        <taxon>Bacteria</taxon>
        <taxon>Bacillati</taxon>
        <taxon>Bacillota</taxon>
        <taxon>Bacilli</taxon>
        <taxon>Bacillales</taxon>
        <taxon>Listeriaceae</taxon>
        <taxon>Listeria</taxon>
    </lineage>
</organism>
<dbReference type="RefSeq" id="WP_012582155.1">
    <property type="nucleotide sequence ID" value="NC_017537.1"/>
</dbReference>
<dbReference type="KEGG" id="lmq:LMM7_0116"/>
<protein>
    <submittedName>
        <fullName evidence="1">Conserved domain protein</fullName>
    </submittedName>
</protein>
<sequence>MTNIKAIFEKWGHGHLTEVIEDLKEGYEVVINVVDRDTFNLMNDLNATGEFTVYEDAINDTITIEHC</sequence>
<dbReference type="HOGENOM" id="CLU_2807254_0_0_9"/>
<gene>
    <name evidence="1" type="ordered locus">LMM7_0116</name>
</gene>
<evidence type="ECO:0000313" key="2">
    <source>
        <dbReference type="Proteomes" id="UP000000486"/>
    </source>
</evidence>
<name>A0A0E0URT7_LISMM</name>
<reference evidence="1 2" key="1">
    <citation type="journal article" date="2011" name="J. Bacteriol.">
        <title>Genome sequence of the nonpathogenic Listeria monocytogenes serovar 4a strain M7.</title>
        <authorList>
            <person name="Chen J."/>
            <person name="Xia Y."/>
            <person name="Cheng C."/>
            <person name="Fang C."/>
            <person name="Shan Y."/>
            <person name="Jin G."/>
            <person name="Fang W."/>
        </authorList>
    </citation>
    <scope>NUCLEOTIDE SEQUENCE [LARGE SCALE GENOMIC DNA]</scope>
    <source>
        <strain evidence="1 2">M7</strain>
    </source>
</reference>
<dbReference type="EMBL" id="CP002816">
    <property type="protein sequence ID" value="AEH91122.1"/>
    <property type="molecule type" value="Genomic_DNA"/>
</dbReference>
<proteinExistence type="predicted"/>
<dbReference type="PATRIC" id="fig|1030009.3.peg.112"/>
<dbReference type="AlphaFoldDB" id="A0A0E0URT7"/>